<comment type="catalytic activity">
    <reaction evidence="1">
        <text>S-ubiquitinyl-[E2 ubiquitin-conjugating enzyme]-L-cysteine + [acceptor protein]-L-lysine = [E2 ubiquitin-conjugating enzyme]-L-cysteine + N(6)-ubiquitinyl-[acceptor protein]-L-lysine.</text>
        <dbReference type="EC" id="2.3.2.27"/>
    </reaction>
</comment>
<feature type="transmembrane region" description="Helical" evidence="12">
    <location>
        <begin position="127"/>
        <end position="148"/>
    </location>
</feature>
<accession>A0A0N5ANF8</accession>
<evidence type="ECO:0000256" key="8">
    <source>
        <dbReference type="ARBA" id="ARBA00022786"/>
    </source>
</evidence>
<keyword evidence="6" id="KW-0479">Metal-binding</keyword>
<evidence type="ECO:0000256" key="11">
    <source>
        <dbReference type="PROSITE-ProRule" id="PRU00175"/>
    </source>
</evidence>
<evidence type="ECO:0000256" key="5">
    <source>
        <dbReference type="ARBA" id="ARBA00022679"/>
    </source>
</evidence>
<dbReference type="InterPro" id="IPR017907">
    <property type="entry name" value="Znf_RING_CS"/>
</dbReference>
<dbReference type="PANTHER" id="PTHR12313">
    <property type="entry name" value="E3 UBIQUITIN-PROTEIN LIGASE RNF5-RELATED"/>
    <property type="match status" value="1"/>
</dbReference>
<evidence type="ECO:0000256" key="7">
    <source>
        <dbReference type="ARBA" id="ARBA00022771"/>
    </source>
</evidence>
<dbReference type="InterPro" id="IPR045103">
    <property type="entry name" value="RNF5/RNF185-like"/>
</dbReference>
<dbReference type="Proteomes" id="UP000046393">
    <property type="component" value="Unplaced"/>
</dbReference>
<dbReference type="UniPathway" id="UPA00143"/>
<keyword evidence="8" id="KW-0833">Ubl conjugation pathway</keyword>
<organism evidence="14 15">
    <name type="scientific">Syphacia muris</name>
    <dbReference type="NCBI Taxonomy" id="451379"/>
    <lineage>
        <taxon>Eukaryota</taxon>
        <taxon>Metazoa</taxon>
        <taxon>Ecdysozoa</taxon>
        <taxon>Nematoda</taxon>
        <taxon>Chromadorea</taxon>
        <taxon>Rhabditida</taxon>
        <taxon>Spirurina</taxon>
        <taxon>Oxyuridomorpha</taxon>
        <taxon>Oxyuroidea</taxon>
        <taxon>Oxyuridae</taxon>
        <taxon>Syphacia</taxon>
    </lineage>
</organism>
<keyword evidence="5" id="KW-0808">Transferase</keyword>
<evidence type="ECO:0000313" key="14">
    <source>
        <dbReference type="Proteomes" id="UP000046393"/>
    </source>
</evidence>
<keyword evidence="12" id="KW-1133">Transmembrane helix</keyword>
<protein>
    <recommendedName>
        <fullName evidence="4">RING-type E3 ubiquitin transferase</fullName>
        <ecNumber evidence="4">2.3.2.27</ecNumber>
    </recommendedName>
</protein>
<evidence type="ECO:0000256" key="9">
    <source>
        <dbReference type="ARBA" id="ARBA00022833"/>
    </source>
</evidence>
<keyword evidence="7 11" id="KW-0863">Zinc-finger</keyword>
<dbReference type="GO" id="GO:0006511">
    <property type="term" value="P:ubiquitin-dependent protein catabolic process"/>
    <property type="evidence" value="ECO:0007669"/>
    <property type="project" value="InterPro"/>
</dbReference>
<evidence type="ECO:0000256" key="2">
    <source>
        <dbReference type="ARBA" id="ARBA00004308"/>
    </source>
</evidence>
<dbReference type="PROSITE" id="PS50089">
    <property type="entry name" value="ZF_RING_2"/>
    <property type="match status" value="1"/>
</dbReference>
<dbReference type="GO" id="GO:0005783">
    <property type="term" value="C:endoplasmic reticulum"/>
    <property type="evidence" value="ECO:0007669"/>
    <property type="project" value="InterPro"/>
</dbReference>
<dbReference type="SUPFAM" id="SSF57850">
    <property type="entry name" value="RING/U-box"/>
    <property type="match status" value="1"/>
</dbReference>
<keyword evidence="12" id="KW-0812">Transmembrane</keyword>
<evidence type="ECO:0000256" key="12">
    <source>
        <dbReference type="SAM" id="Phobius"/>
    </source>
</evidence>
<feature type="domain" description="RING-type" evidence="13">
    <location>
        <begin position="29"/>
        <end position="70"/>
    </location>
</feature>
<dbReference type="GO" id="GO:0016567">
    <property type="term" value="P:protein ubiquitination"/>
    <property type="evidence" value="ECO:0007669"/>
    <property type="project" value="UniProtKB-UniPathway"/>
</dbReference>
<dbReference type="Pfam" id="PF13920">
    <property type="entry name" value="zf-C3HC4_3"/>
    <property type="match status" value="1"/>
</dbReference>
<dbReference type="Gene3D" id="3.30.40.10">
    <property type="entry name" value="Zinc/RING finger domain, C3HC4 (zinc finger)"/>
    <property type="match status" value="1"/>
</dbReference>
<comment type="subcellular location">
    <subcellularLocation>
        <location evidence="2">Endomembrane system</location>
    </subcellularLocation>
</comment>
<dbReference type="SMART" id="SM00184">
    <property type="entry name" value="RING"/>
    <property type="match status" value="1"/>
</dbReference>
<dbReference type="PROSITE" id="PS00518">
    <property type="entry name" value="ZF_RING_1"/>
    <property type="match status" value="1"/>
</dbReference>
<dbReference type="EC" id="2.3.2.27" evidence="4"/>
<sequence length="153" mass="17465">MSKNHDLEQSKSAQVVQKSLEETSKSYKCAICFDDVCDPVTLRCGHLFCWPCIDKYWNYDRQHCLCPYCRREIKIEEDVIPVYGQSSRHDSNYLHPRPQAPLFKVLNIEGRTDSNNSTQQSLDSVGFWKAATAVSVAGVVALGSIFAFREIKR</sequence>
<dbReference type="InterPro" id="IPR013083">
    <property type="entry name" value="Znf_RING/FYVE/PHD"/>
</dbReference>
<keyword evidence="14" id="KW-1185">Reference proteome</keyword>
<evidence type="ECO:0000256" key="1">
    <source>
        <dbReference type="ARBA" id="ARBA00000900"/>
    </source>
</evidence>
<name>A0A0N5ANF8_9BILA</name>
<dbReference type="InterPro" id="IPR001841">
    <property type="entry name" value="Znf_RING"/>
</dbReference>
<dbReference type="STRING" id="451379.A0A0N5ANF8"/>
<dbReference type="GO" id="GO:0061630">
    <property type="term" value="F:ubiquitin protein ligase activity"/>
    <property type="evidence" value="ECO:0007669"/>
    <property type="project" value="UniProtKB-EC"/>
</dbReference>
<dbReference type="AlphaFoldDB" id="A0A0N5ANF8"/>
<evidence type="ECO:0000256" key="6">
    <source>
        <dbReference type="ARBA" id="ARBA00022723"/>
    </source>
</evidence>
<evidence type="ECO:0000313" key="15">
    <source>
        <dbReference type="WBParaSite" id="SMUV_0000614301-mRNA-1"/>
    </source>
</evidence>
<proteinExistence type="predicted"/>
<comment type="pathway">
    <text evidence="3">Protein modification; protein ubiquitination.</text>
</comment>
<keyword evidence="10 12" id="KW-0472">Membrane</keyword>
<evidence type="ECO:0000256" key="3">
    <source>
        <dbReference type="ARBA" id="ARBA00004906"/>
    </source>
</evidence>
<evidence type="ECO:0000256" key="4">
    <source>
        <dbReference type="ARBA" id="ARBA00012483"/>
    </source>
</evidence>
<dbReference type="GO" id="GO:0008270">
    <property type="term" value="F:zinc ion binding"/>
    <property type="evidence" value="ECO:0007669"/>
    <property type="project" value="UniProtKB-KW"/>
</dbReference>
<evidence type="ECO:0000256" key="10">
    <source>
        <dbReference type="ARBA" id="ARBA00023136"/>
    </source>
</evidence>
<keyword evidence="9" id="KW-0862">Zinc</keyword>
<reference evidence="15" key="1">
    <citation type="submission" date="2017-02" db="UniProtKB">
        <authorList>
            <consortium name="WormBaseParasite"/>
        </authorList>
    </citation>
    <scope>IDENTIFICATION</scope>
</reference>
<dbReference type="WBParaSite" id="SMUV_0000614301-mRNA-1">
    <property type="protein sequence ID" value="SMUV_0000614301-mRNA-1"/>
    <property type="gene ID" value="SMUV_0000614301"/>
</dbReference>
<evidence type="ECO:0000259" key="13">
    <source>
        <dbReference type="PROSITE" id="PS50089"/>
    </source>
</evidence>